<sequence>MSAAMRRTFPVNWMVRLNDVKRDYGCRDCESCCVKHGEILSCDKVFETGNPDDPLCACIECDWTGRWREDHMMRDPLQ</sequence>
<evidence type="ECO:0000313" key="1">
    <source>
        <dbReference type="EMBL" id="MFH4979106.1"/>
    </source>
</evidence>
<organism evidence="1 2">
    <name type="scientific">Gnathostoma spinigerum</name>
    <dbReference type="NCBI Taxonomy" id="75299"/>
    <lineage>
        <taxon>Eukaryota</taxon>
        <taxon>Metazoa</taxon>
        <taxon>Ecdysozoa</taxon>
        <taxon>Nematoda</taxon>
        <taxon>Chromadorea</taxon>
        <taxon>Rhabditida</taxon>
        <taxon>Spirurina</taxon>
        <taxon>Gnathostomatomorpha</taxon>
        <taxon>Gnathostomatoidea</taxon>
        <taxon>Gnathostomatidae</taxon>
        <taxon>Gnathostoma</taxon>
    </lineage>
</organism>
<dbReference type="EMBL" id="JBGFUD010003858">
    <property type="protein sequence ID" value="MFH4979106.1"/>
    <property type="molecule type" value="Genomic_DNA"/>
</dbReference>
<keyword evidence="2" id="KW-1185">Reference proteome</keyword>
<protein>
    <submittedName>
        <fullName evidence="1">Uncharacterized protein</fullName>
    </submittedName>
</protein>
<reference evidence="1 2" key="1">
    <citation type="submission" date="2024-08" db="EMBL/GenBank/DDBJ databases">
        <title>Gnathostoma spinigerum genome.</title>
        <authorList>
            <person name="Gonzalez-Bertolin B."/>
            <person name="Monzon S."/>
            <person name="Zaballos A."/>
            <person name="Jimenez P."/>
            <person name="Dekumyoy P."/>
            <person name="Varona S."/>
            <person name="Cuesta I."/>
            <person name="Sumanam S."/>
            <person name="Adisakwattana P."/>
            <person name="Gasser R.B."/>
            <person name="Hernandez-Gonzalez A."/>
            <person name="Young N.D."/>
            <person name="Perteguer M.J."/>
        </authorList>
    </citation>
    <scope>NUCLEOTIDE SEQUENCE [LARGE SCALE GENOMIC DNA]</scope>
    <source>
        <strain evidence="1">AL3</strain>
        <tissue evidence="1">Liver</tissue>
    </source>
</reference>
<accession>A0ABD6ENU9</accession>
<gene>
    <name evidence="1" type="ORF">AB6A40_005815</name>
</gene>
<dbReference type="AlphaFoldDB" id="A0ABD6ENU9"/>
<evidence type="ECO:0000313" key="2">
    <source>
        <dbReference type="Proteomes" id="UP001608902"/>
    </source>
</evidence>
<name>A0ABD6ENU9_9BILA</name>
<dbReference type="Proteomes" id="UP001608902">
    <property type="component" value="Unassembled WGS sequence"/>
</dbReference>
<proteinExistence type="predicted"/>
<comment type="caution">
    <text evidence="1">The sequence shown here is derived from an EMBL/GenBank/DDBJ whole genome shotgun (WGS) entry which is preliminary data.</text>
</comment>